<gene>
    <name evidence="1" type="ORF">F2Q69_00030434</name>
</gene>
<reference evidence="1" key="1">
    <citation type="submission" date="2019-12" db="EMBL/GenBank/DDBJ databases">
        <title>Genome sequencing and annotation of Brassica cretica.</title>
        <authorList>
            <person name="Studholme D.J."/>
            <person name="Sarris P."/>
        </authorList>
    </citation>
    <scope>NUCLEOTIDE SEQUENCE</scope>
    <source>
        <strain evidence="1">PFS-109/04</strain>
        <tissue evidence="1">Leaf</tissue>
    </source>
</reference>
<proteinExistence type="predicted"/>
<dbReference type="AlphaFoldDB" id="A0A8S9S3L8"/>
<organism evidence="1 2">
    <name type="scientific">Brassica cretica</name>
    <name type="common">Mustard</name>
    <dbReference type="NCBI Taxonomy" id="69181"/>
    <lineage>
        <taxon>Eukaryota</taxon>
        <taxon>Viridiplantae</taxon>
        <taxon>Streptophyta</taxon>
        <taxon>Embryophyta</taxon>
        <taxon>Tracheophyta</taxon>
        <taxon>Spermatophyta</taxon>
        <taxon>Magnoliopsida</taxon>
        <taxon>eudicotyledons</taxon>
        <taxon>Gunneridae</taxon>
        <taxon>Pentapetalae</taxon>
        <taxon>rosids</taxon>
        <taxon>malvids</taxon>
        <taxon>Brassicales</taxon>
        <taxon>Brassicaceae</taxon>
        <taxon>Brassiceae</taxon>
        <taxon>Brassica</taxon>
    </lineage>
</organism>
<protein>
    <submittedName>
        <fullName evidence="1">Uncharacterized protein</fullName>
    </submittedName>
</protein>
<dbReference type="Proteomes" id="UP000712600">
    <property type="component" value="Unassembled WGS sequence"/>
</dbReference>
<evidence type="ECO:0000313" key="1">
    <source>
        <dbReference type="EMBL" id="KAF3586524.1"/>
    </source>
</evidence>
<name>A0A8S9S3L8_BRACR</name>
<accession>A0A8S9S3L8</accession>
<dbReference type="EMBL" id="QGKX02000088">
    <property type="protein sequence ID" value="KAF3586524.1"/>
    <property type="molecule type" value="Genomic_DNA"/>
</dbReference>
<sequence length="282" mass="31292">MFSIWILVDDNPRSEPLSDHVRSLVCRLYGGTVDWPSFSRPRLLDALGVLLNVYQELIPRLGPLPISWLGLKVMNRQGKPCFCNGGGAETSDLRAGVVMDPSVREALDHLVFHYEARVDEGGPANADHSSLERLPADLQAAKDHLAHKFQVSTDLYAALEAEWDAVLARVKCLEEYISRFVTPHEVWMRLSIQTDLWRVSAQYTVYVLRHVGGQGGEVEIETEMVVLSDIEKECDSAWRGIQVSNVSLGKLAPPSVLLDSVMMEAAPVGDQIVNFDGGVREV</sequence>
<evidence type="ECO:0000313" key="2">
    <source>
        <dbReference type="Proteomes" id="UP000712600"/>
    </source>
</evidence>
<comment type="caution">
    <text evidence="1">The sequence shown here is derived from an EMBL/GenBank/DDBJ whole genome shotgun (WGS) entry which is preliminary data.</text>
</comment>